<evidence type="ECO:0000256" key="1">
    <source>
        <dbReference type="SAM" id="MobiDB-lite"/>
    </source>
</evidence>
<evidence type="ECO:0000259" key="2">
    <source>
        <dbReference type="Pfam" id="PF23155"/>
    </source>
</evidence>
<dbReference type="Pfam" id="PF23155">
    <property type="entry name" value="DUF7053"/>
    <property type="match status" value="1"/>
</dbReference>
<dbReference type="AlphaFoldDB" id="A0AAI8YNW4"/>
<feature type="compositionally biased region" description="Gly residues" evidence="1">
    <location>
        <begin position="341"/>
        <end position="351"/>
    </location>
</feature>
<evidence type="ECO:0000313" key="3">
    <source>
        <dbReference type="EMBL" id="CAJ2514162.1"/>
    </source>
</evidence>
<gene>
    <name evidence="3" type="ORF">KHLLAP_LOCUS14630</name>
</gene>
<feature type="compositionally biased region" description="Polar residues" evidence="1">
    <location>
        <begin position="261"/>
        <end position="294"/>
    </location>
</feature>
<sequence>MSMSKRTTFTTISPLPAGISRAVVVDFLHNHEEMIDLNPLVIERHPITPPAHAPDEERRCVWWSMTDKISYLPGGFASGDITYTAAFNDLPRGIQTHVYAPMGTDIRERWTLGGTLPGEQPEPVELGLGAPREGLYLREDVELRCNFMMSSFVKRTLKKAHGTLVDQLLQKARLATSQADVGADNASNNQRPPASSSSRPFGGDGSSTHSGSASANGSGNDERSYAAAAPSQNGIPPPSRPGDAHASANAPTSPMPHQHQHQGQYSGASLSQHGQRGSSPSYSQHARAPSSASNHAAPDSMRPTATPPPGGSYMYNHHDSTPPSSAGYPVPEPLRVRGRHVSGGSGSGGSSRLGSNGNSTSNGAPQIPPMTELGQGQGQPTQGGQSSFGRDGWGDGRGAPVELE</sequence>
<keyword evidence="4" id="KW-1185">Reference proteome</keyword>
<accession>A0AAI8YNW4</accession>
<organism evidence="3 4">
    <name type="scientific">Anthostomella pinea</name>
    <dbReference type="NCBI Taxonomy" id="933095"/>
    <lineage>
        <taxon>Eukaryota</taxon>
        <taxon>Fungi</taxon>
        <taxon>Dikarya</taxon>
        <taxon>Ascomycota</taxon>
        <taxon>Pezizomycotina</taxon>
        <taxon>Sordariomycetes</taxon>
        <taxon>Xylariomycetidae</taxon>
        <taxon>Xylariales</taxon>
        <taxon>Xylariaceae</taxon>
        <taxon>Anthostomella</taxon>
    </lineage>
</organism>
<feature type="domain" description="DUF7053" evidence="2">
    <location>
        <begin position="4"/>
        <end position="173"/>
    </location>
</feature>
<comment type="caution">
    <text evidence="3">The sequence shown here is derived from an EMBL/GenBank/DDBJ whole genome shotgun (WGS) entry which is preliminary data.</text>
</comment>
<dbReference type="PANTHER" id="PTHR38117:SF2">
    <property type="entry name" value="NACHT AND WD40 DOMAIN PROTEIN"/>
    <property type="match status" value="1"/>
</dbReference>
<feature type="region of interest" description="Disordered" evidence="1">
    <location>
        <begin position="179"/>
        <end position="404"/>
    </location>
</feature>
<name>A0AAI8YNW4_9PEZI</name>
<dbReference type="InterPro" id="IPR055481">
    <property type="entry name" value="DUF7053"/>
</dbReference>
<proteinExistence type="predicted"/>
<feature type="compositionally biased region" description="Polar residues" evidence="1">
    <location>
        <begin position="179"/>
        <end position="199"/>
    </location>
</feature>
<dbReference type="PANTHER" id="PTHR38117">
    <property type="entry name" value="NACHT AND WD40 DOMAIN PROTEIN"/>
    <property type="match status" value="1"/>
</dbReference>
<protein>
    <submittedName>
        <fullName evidence="3">Uu.00g022810.m01.CDS01</fullName>
    </submittedName>
</protein>
<dbReference type="EMBL" id="CAUWAG010000020">
    <property type="protein sequence ID" value="CAJ2514162.1"/>
    <property type="molecule type" value="Genomic_DNA"/>
</dbReference>
<feature type="compositionally biased region" description="Low complexity" evidence="1">
    <location>
        <begin position="206"/>
        <end position="219"/>
    </location>
</feature>
<feature type="compositionally biased region" description="Low complexity" evidence="1">
    <location>
        <begin position="352"/>
        <end position="363"/>
    </location>
</feature>
<evidence type="ECO:0000313" key="4">
    <source>
        <dbReference type="Proteomes" id="UP001295740"/>
    </source>
</evidence>
<dbReference type="Proteomes" id="UP001295740">
    <property type="component" value="Unassembled WGS sequence"/>
</dbReference>
<reference evidence="3" key="1">
    <citation type="submission" date="2023-10" db="EMBL/GenBank/DDBJ databases">
        <authorList>
            <person name="Hackl T."/>
        </authorList>
    </citation>
    <scope>NUCLEOTIDE SEQUENCE</scope>
</reference>